<keyword evidence="3" id="KW-0815">Transposition</keyword>
<evidence type="ECO:0000256" key="3">
    <source>
        <dbReference type="ARBA" id="ARBA00022578"/>
    </source>
</evidence>
<keyword evidence="4" id="KW-0238">DNA-binding</keyword>
<evidence type="ECO:0000313" key="6">
    <source>
        <dbReference type="EMBL" id="PWE54738.1"/>
    </source>
</evidence>
<evidence type="ECO:0000256" key="1">
    <source>
        <dbReference type="ARBA" id="ARBA00002190"/>
    </source>
</evidence>
<proteinExistence type="inferred from homology"/>
<organism evidence="6 7">
    <name type="scientific">Metarhizobium album</name>
    <dbReference type="NCBI Taxonomy" id="2182425"/>
    <lineage>
        <taxon>Bacteria</taxon>
        <taxon>Pseudomonadati</taxon>
        <taxon>Pseudomonadota</taxon>
        <taxon>Alphaproteobacteria</taxon>
        <taxon>Hyphomicrobiales</taxon>
        <taxon>Rhizobiaceae</taxon>
        <taxon>Metarhizobium</taxon>
    </lineage>
</organism>
<dbReference type="AlphaFoldDB" id="A0A2U2DN42"/>
<dbReference type="Proteomes" id="UP000245252">
    <property type="component" value="Unassembled WGS sequence"/>
</dbReference>
<dbReference type="OrthoDB" id="165209at2"/>
<keyword evidence="7" id="KW-1185">Reference proteome</keyword>
<dbReference type="GO" id="GO:0004803">
    <property type="term" value="F:transposase activity"/>
    <property type="evidence" value="ECO:0007669"/>
    <property type="project" value="InterPro"/>
</dbReference>
<comment type="caution">
    <text evidence="6">The sequence shown here is derived from an EMBL/GenBank/DDBJ whole genome shotgun (WGS) entry which is preliminary data.</text>
</comment>
<evidence type="ECO:0000313" key="7">
    <source>
        <dbReference type="Proteomes" id="UP000245252"/>
    </source>
</evidence>
<keyword evidence="5" id="KW-0233">DNA recombination</keyword>
<reference evidence="6 7" key="1">
    <citation type="submission" date="2018-05" db="EMBL/GenBank/DDBJ databases">
        <title>The draft genome of strain NS-104.</title>
        <authorList>
            <person name="Hang P."/>
            <person name="Jiang J."/>
        </authorList>
    </citation>
    <scope>NUCLEOTIDE SEQUENCE [LARGE SCALE GENOMIC DNA]</scope>
    <source>
        <strain evidence="6 7">NS-104</strain>
    </source>
</reference>
<comment type="function">
    <text evidence="1">Required for the transposition of the insertion element.</text>
</comment>
<dbReference type="EMBL" id="QFBC01000009">
    <property type="protein sequence ID" value="PWE54738.1"/>
    <property type="molecule type" value="Genomic_DNA"/>
</dbReference>
<gene>
    <name evidence="6" type="ORF">DEM27_19700</name>
</gene>
<dbReference type="InterPro" id="IPR001207">
    <property type="entry name" value="Transposase_mutator"/>
</dbReference>
<evidence type="ECO:0000256" key="2">
    <source>
        <dbReference type="ARBA" id="ARBA00010961"/>
    </source>
</evidence>
<name>A0A2U2DN42_9HYPH</name>
<sequence>MLQVITEADVDGPIRASRYERGETRQTWRNGYCDRTLDTRLGLSKRHDLVVMGS</sequence>
<dbReference type="Pfam" id="PF00872">
    <property type="entry name" value="Transposase_mut"/>
    <property type="match status" value="1"/>
</dbReference>
<evidence type="ECO:0000256" key="5">
    <source>
        <dbReference type="ARBA" id="ARBA00023172"/>
    </source>
</evidence>
<dbReference type="GO" id="GO:0006313">
    <property type="term" value="P:DNA transposition"/>
    <property type="evidence" value="ECO:0007669"/>
    <property type="project" value="InterPro"/>
</dbReference>
<protein>
    <submittedName>
        <fullName evidence="6">Uncharacterized protein</fullName>
    </submittedName>
</protein>
<evidence type="ECO:0000256" key="4">
    <source>
        <dbReference type="ARBA" id="ARBA00023125"/>
    </source>
</evidence>
<dbReference type="GO" id="GO:0003677">
    <property type="term" value="F:DNA binding"/>
    <property type="evidence" value="ECO:0007669"/>
    <property type="project" value="UniProtKB-KW"/>
</dbReference>
<accession>A0A2U2DN42</accession>
<comment type="similarity">
    <text evidence="2">Belongs to the transposase mutator family.</text>
</comment>